<keyword evidence="3" id="KW-1185">Reference proteome</keyword>
<dbReference type="Proteomes" id="UP001237642">
    <property type="component" value="Unassembled WGS sequence"/>
</dbReference>
<gene>
    <name evidence="2" type="ORF">POM88_030882</name>
</gene>
<evidence type="ECO:0000256" key="1">
    <source>
        <dbReference type="SAM" id="MobiDB-lite"/>
    </source>
</evidence>
<proteinExistence type="predicted"/>
<sequence>MFIYDVSRGSQPFLKKSTEEDSSPPSSFHRHSHPPPSVTFCSRHRRAATPPVSVQAELRSTAPPLLPFFLRTATPPSTASLHRGFSAQQSPVLRSYSPPRHFFCSSPVGNHRRPSSAQFLFPLQFRFSRANVHYTNSFISTAGREEKRKGGENSPGL</sequence>
<evidence type="ECO:0000313" key="2">
    <source>
        <dbReference type="EMBL" id="KAK1374689.1"/>
    </source>
</evidence>
<organism evidence="2 3">
    <name type="scientific">Heracleum sosnowskyi</name>
    <dbReference type="NCBI Taxonomy" id="360622"/>
    <lineage>
        <taxon>Eukaryota</taxon>
        <taxon>Viridiplantae</taxon>
        <taxon>Streptophyta</taxon>
        <taxon>Embryophyta</taxon>
        <taxon>Tracheophyta</taxon>
        <taxon>Spermatophyta</taxon>
        <taxon>Magnoliopsida</taxon>
        <taxon>eudicotyledons</taxon>
        <taxon>Gunneridae</taxon>
        <taxon>Pentapetalae</taxon>
        <taxon>asterids</taxon>
        <taxon>campanulids</taxon>
        <taxon>Apiales</taxon>
        <taxon>Apiaceae</taxon>
        <taxon>Apioideae</taxon>
        <taxon>apioid superclade</taxon>
        <taxon>Tordylieae</taxon>
        <taxon>Tordyliinae</taxon>
        <taxon>Heracleum</taxon>
    </lineage>
</organism>
<accession>A0AAD8MJ76</accession>
<protein>
    <submittedName>
        <fullName evidence="2">Uncharacterized protein</fullName>
    </submittedName>
</protein>
<dbReference type="AlphaFoldDB" id="A0AAD8MJ76"/>
<reference evidence="2" key="1">
    <citation type="submission" date="2023-02" db="EMBL/GenBank/DDBJ databases">
        <title>Genome of toxic invasive species Heracleum sosnowskyi carries increased number of genes despite the absence of recent whole-genome duplications.</title>
        <authorList>
            <person name="Schelkunov M."/>
            <person name="Shtratnikova V."/>
            <person name="Makarenko M."/>
            <person name="Klepikova A."/>
            <person name="Omelchenko D."/>
            <person name="Novikova G."/>
            <person name="Obukhova E."/>
            <person name="Bogdanov V."/>
            <person name="Penin A."/>
            <person name="Logacheva M."/>
        </authorList>
    </citation>
    <scope>NUCLEOTIDE SEQUENCE</scope>
    <source>
        <strain evidence="2">Hsosn_3</strain>
        <tissue evidence="2">Leaf</tissue>
    </source>
</reference>
<comment type="caution">
    <text evidence="2">The sequence shown here is derived from an EMBL/GenBank/DDBJ whole genome shotgun (WGS) entry which is preliminary data.</text>
</comment>
<dbReference type="EMBL" id="JAUIZM010000007">
    <property type="protein sequence ID" value="KAK1374689.1"/>
    <property type="molecule type" value="Genomic_DNA"/>
</dbReference>
<feature type="region of interest" description="Disordered" evidence="1">
    <location>
        <begin position="1"/>
        <end position="38"/>
    </location>
</feature>
<evidence type="ECO:0000313" key="3">
    <source>
        <dbReference type="Proteomes" id="UP001237642"/>
    </source>
</evidence>
<reference evidence="2" key="2">
    <citation type="submission" date="2023-05" db="EMBL/GenBank/DDBJ databases">
        <authorList>
            <person name="Schelkunov M.I."/>
        </authorList>
    </citation>
    <scope>NUCLEOTIDE SEQUENCE</scope>
    <source>
        <strain evidence="2">Hsosn_3</strain>
        <tissue evidence="2">Leaf</tissue>
    </source>
</reference>
<name>A0AAD8MJ76_9APIA</name>